<evidence type="ECO:0000313" key="1">
    <source>
        <dbReference type="EMBL" id="KAG8173270.1"/>
    </source>
</evidence>
<name>A0AAV6TPG1_9ARAC</name>
<dbReference type="EMBL" id="JAFNEN010001926">
    <property type="protein sequence ID" value="KAG8173270.1"/>
    <property type="molecule type" value="Genomic_DNA"/>
</dbReference>
<gene>
    <name evidence="1" type="ORF">JTE90_007074</name>
</gene>
<proteinExistence type="predicted"/>
<accession>A0AAV6TPG1</accession>
<reference evidence="1 2" key="1">
    <citation type="journal article" date="2022" name="Nat. Ecol. Evol.">
        <title>A masculinizing supergene underlies an exaggerated male reproductive morph in a spider.</title>
        <authorList>
            <person name="Hendrickx F."/>
            <person name="De Corte Z."/>
            <person name="Sonet G."/>
            <person name="Van Belleghem S.M."/>
            <person name="Kostlbacher S."/>
            <person name="Vangestel C."/>
        </authorList>
    </citation>
    <scope>NUCLEOTIDE SEQUENCE [LARGE SCALE GENOMIC DNA]</scope>
    <source>
        <strain evidence="1">W744_W776</strain>
    </source>
</reference>
<comment type="caution">
    <text evidence="1">The sequence shown here is derived from an EMBL/GenBank/DDBJ whole genome shotgun (WGS) entry which is preliminary data.</text>
</comment>
<protein>
    <submittedName>
        <fullName evidence="1">Uncharacterized protein</fullName>
    </submittedName>
</protein>
<keyword evidence="2" id="KW-1185">Reference proteome</keyword>
<dbReference type="Proteomes" id="UP000827092">
    <property type="component" value="Unassembled WGS sequence"/>
</dbReference>
<dbReference type="AlphaFoldDB" id="A0AAV6TPG1"/>
<evidence type="ECO:0000313" key="2">
    <source>
        <dbReference type="Proteomes" id="UP000827092"/>
    </source>
</evidence>
<sequence length="175" mass="19381">MGKAPPGGAPLAKSTTVPGLADFIHGPHSRVPISKFATKPSLWVKFSPRDDTGGTSSHGKPNNVFFYISRPSPRGAPPNPKKTVYEIFTNGRPPPWAPPPTVLRKVWMPRLEDREEIGLRIRIRFPGKIPDGENWGMVKGFGFPRKGEVALLKKIKISPPFDVNKREFLGKDPPK</sequence>
<organism evidence="1 2">
    <name type="scientific">Oedothorax gibbosus</name>
    <dbReference type="NCBI Taxonomy" id="931172"/>
    <lineage>
        <taxon>Eukaryota</taxon>
        <taxon>Metazoa</taxon>
        <taxon>Ecdysozoa</taxon>
        <taxon>Arthropoda</taxon>
        <taxon>Chelicerata</taxon>
        <taxon>Arachnida</taxon>
        <taxon>Araneae</taxon>
        <taxon>Araneomorphae</taxon>
        <taxon>Entelegynae</taxon>
        <taxon>Araneoidea</taxon>
        <taxon>Linyphiidae</taxon>
        <taxon>Erigoninae</taxon>
        <taxon>Oedothorax</taxon>
    </lineage>
</organism>